<evidence type="ECO:0000256" key="1">
    <source>
        <dbReference type="ARBA" id="ARBA00022801"/>
    </source>
</evidence>
<dbReference type="AlphaFoldDB" id="A0A1I3WT07"/>
<organism evidence="3 4">
    <name type="scientific">Methylocapsa palsarum</name>
    <dbReference type="NCBI Taxonomy" id="1612308"/>
    <lineage>
        <taxon>Bacteria</taxon>
        <taxon>Pseudomonadati</taxon>
        <taxon>Pseudomonadota</taxon>
        <taxon>Alphaproteobacteria</taxon>
        <taxon>Hyphomicrobiales</taxon>
        <taxon>Beijerinckiaceae</taxon>
        <taxon>Methylocapsa</taxon>
    </lineage>
</organism>
<dbReference type="GO" id="GO:0004527">
    <property type="term" value="F:exonuclease activity"/>
    <property type="evidence" value="ECO:0007669"/>
    <property type="project" value="UniProtKB-KW"/>
</dbReference>
<protein>
    <submittedName>
        <fullName evidence="3">DNA repair exonuclease SbcCD nuclease subunit</fullName>
    </submittedName>
</protein>
<feature type="domain" description="Calcineurin-like phosphoesterase" evidence="2">
    <location>
        <begin position="6"/>
        <end position="200"/>
    </location>
</feature>
<evidence type="ECO:0000313" key="3">
    <source>
        <dbReference type="EMBL" id="SFK10645.1"/>
    </source>
</evidence>
<keyword evidence="3" id="KW-0269">Exonuclease</keyword>
<keyword evidence="1" id="KW-0378">Hydrolase</keyword>
<dbReference type="SUPFAM" id="SSF56300">
    <property type="entry name" value="Metallo-dependent phosphatases"/>
    <property type="match status" value="1"/>
</dbReference>
<dbReference type="InterPro" id="IPR050535">
    <property type="entry name" value="DNA_Repair-Maintenance_Comp"/>
</dbReference>
<dbReference type="InterPro" id="IPR041796">
    <property type="entry name" value="Mre11_N"/>
</dbReference>
<dbReference type="Proteomes" id="UP000198755">
    <property type="component" value="Unassembled WGS sequence"/>
</dbReference>
<dbReference type="Pfam" id="PF00149">
    <property type="entry name" value="Metallophos"/>
    <property type="match status" value="1"/>
</dbReference>
<dbReference type="PIRSF" id="PIRSF033091">
    <property type="entry name" value="Pesterase_YhaO"/>
    <property type="match status" value="1"/>
</dbReference>
<accession>A0A1I3WT07</accession>
<dbReference type="InterPro" id="IPR029052">
    <property type="entry name" value="Metallo-depent_PP-like"/>
</dbReference>
<keyword evidence="3" id="KW-0540">Nuclease</keyword>
<dbReference type="RefSeq" id="WP_244532075.1">
    <property type="nucleotide sequence ID" value="NZ_FOSN01000002.1"/>
</dbReference>
<dbReference type="PANTHER" id="PTHR30337">
    <property type="entry name" value="COMPONENT OF ATP-DEPENDENT DSDNA EXONUCLEASE"/>
    <property type="match status" value="1"/>
</dbReference>
<name>A0A1I3WT07_9HYPH</name>
<dbReference type="STRING" id="1612308.SAMN05444581_102122"/>
<dbReference type="Gene3D" id="3.60.21.10">
    <property type="match status" value="1"/>
</dbReference>
<reference evidence="3 4" key="1">
    <citation type="submission" date="2016-10" db="EMBL/GenBank/DDBJ databases">
        <authorList>
            <person name="de Groot N.N."/>
        </authorList>
    </citation>
    <scope>NUCLEOTIDE SEQUENCE [LARGE SCALE GENOMIC DNA]</scope>
    <source>
        <strain evidence="3 4">NE2</strain>
    </source>
</reference>
<keyword evidence="4" id="KW-1185">Reference proteome</keyword>
<dbReference type="InterPro" id="IPR014576">
    <property type="entry name" value="Pesterase_YhaO"/>
</dbReference>
<evidence type="ECO:0000313" key="4">
    <source>
        <dbReference type="Proteomes" id="UP000198755"/>
    </source>
</evidence>
<dbReference type="InterPro" id="IPR004843">
    <property type="entry name" value="Calcineurin-like_PHP"/>
</dbReference>
<dbReference type="CDD" id="cd00840">
    <property type="entry name" value="MPP_Mre11_N"/>
    <property type="match status" value="1"/>
</dbReference>
<dbReference type="EMBL" id="FOSN01000002">
    <property type="protein sequence ID" value="SFK10645.1"/>
    <property type="molecule type" value="Genomic_DNA"/>
</dbReference>
<gene>
    <name evidence="3" type="ORF">SAMN05444581_102122</name>
</gene>
<evidence type="ECO:0000259" key="2">
    <source>
        <dbReference type="Pfam" id="PF00149"/>
    </source>
</evidence>
<sequence length="417" mass="45538">MQMRFTFIHAADLHVGSPLAALGVKDPAIAERFAHAGRRALDRLIDETIAARAAFLLISGDIFDGDWTDVSTGHFFVRALGRLDREGIRTFIVKGNHDAVSLMSRSLPYPQSVTVFPHEEALSIELAELGAVLHGRSFGERTVAADFVASYPARREGALNIGLLHTSLEAVKGASSYAPCTADDLRRFGYDYWALGHIHTAEIVHRNPWIVYPGNIQGRSVREPGAKGAMRVSVEGGAIASVEPIILDSARWAHERVDLAGCDDETELHRRVGACLDRLSPQIAGLPSAVRLTLTGTTRLHARLAARREEIEADVRAIAFRFADDCWVERVILETVAPEKAGGPRQESDAIDVEALLAAAAQDPEFRASAHELLGAILAKLPQDLKERLPFKETSLDRLAELAHDQMTGSLFTESEP</sequence>
<dbReference type="PANTHER" id="PTHR30337:SF7">
    <property type="entry name" value="PHOSPHOESTERASE"/>
    <property type="match status" value="1"/>
</dbReference>
<proteinExistence type="predicted"/>